<dbReference type="PANTHER" id="PTHR35149:SF2">
    <property type="entry name" value="DUF262 DOMAIN-CONTAINING PROTEIN"/>
    <property type="match status" value="1"/>
</dbReference>
<name>A0ABY8LUX5_9BACT</name>
<dbReference type="Proteomes" id="UP001179842">
    <property type="component" value="Chromosome"/>
</dbReference>
<dbReference type="RefSeq" id="WP_280102340.1">
    <property type="nucleotide sequence ID" value="NZ_CP122979.1"/>
</dbReference>
<reference evidence="3" key="1">
    <citation type="submission" date="2023-04" db="EMBL/GenBank/DDBJ databases">
        <title>Completed genome of Mycoplasma lagogenitalium type strain 12MS.</title>
        <authorList>
            <person name="Spergser J."/>
        </authorList>
    </citation>
    <scope>NUCLEOTIDE SEQUENCE</scope>
    <source>
        <strain evidence="3">12MS</strain>
    </source>
</reference>
<gene>
    <name evidence="3" type="ORF">QEG99_02015</name>
</gene>
<dbReference type="EMBL" id="CP122979">
    <property type="protein sequence ID" value="WGI37037.1"/>
    <property type="molecule type" value="Genomic_DNA"/>
</dbReference>
<evidence type="ECO:0000313" key="3">
    <source>
        <dbReference type="EMBL" id="WGI37037.1"/>
    </source>
</evidence>
<feature type="domain" description="GmrSD restriction endonucleases C-terminal" evidence="2">
    <location>
        <begin position="433"/>
        <end position="562"/>
    </location>
</feature>
<sequence>MENKENNNLPVKSEIWKWIKNISDNPKPLIVPEFQRKYIWNEEDVSIFLKDILESRNYNFIGTFVFKIFQFQENTFTTINEFHIIDGQQRITTLFLIFISFLNNIEKELDSDLFKNIKKVIYLDNSNSKNDSEDLQIKLQLIKDDQEKLNDLLLKLKNGYGNYDEFSVIDKNYKVINELISNYLKYNSKDSLWKKLSSIIISVITLEEGINAQEFFEKTNYLGKRLNEIDLIKNFILFDKYSSKNGNINNWKIIEEKFKNQNDLENFFMDYLLVKSSKRIKKNEIYKKFKEYYKTKHNNNKNILEDIKYYSNLYTKIIYKENNENELLYHFKEVGANIFFPLVLILLKKRNECLKDKNKIFDIDKIFKLLISYYIRKSVANQIINTNFVILLFSKLKNIINSNENKIFDAFVNVFKEQENNENKFIINNDFASYLRKWNGYKIEKNKKITKFILIQIENNKNKEKVLLDKNITIEHIMPQSKRNFEWKEEVGKNFDEIHFKYLNNLGNLTLTGVNSELKDKGFAEKKEEYKKSKFRKLNEDIINQDNWNEKSIINRLNKLIAEIIHHFPSYLENDEYSNSVIENKVFKNNENEILSNNNQNNFENFFPKIDNYKKDDVLINENLSILLKNDFDSKENQKILFIESNLEKIKGKKALYLNYKNYKFKISSFAKAYNFVLEILFSLDEEKMYKFAKINSKTIFDRTKTNKKENINYIDLKFSNLTFFANLNSENTFKKIINILQFYKIKKNDFSLEIGDQKHKRDENDFEKLINFVKENENNKSINQHLNKSPENIINNEKNQIITFFKPYTNDIKGKNALYLNYKNYKFKISSFAKAYYFVLEILNVINFEKMNEYAINWKYAYNKNEYKKVKNKKYFDIQNSIWTFYLNGSSEDIFRRIKNILEYFKINENDFSLEISDKRSKKVFDDILKLEEFKNQIIKSNSKNNQISFDENVFINDNLNKIKENNLENKYIEINFLKKYKNNLIINKKPLYFTYENNKIKVNSFIKLISNIFDILNAIDKEKMIQFAKINYKFIYLKSQKSDKTSHKFIDIKDSDYKFNGYGSSNKILNNIKRILKFYNINKETFSLVLVDRNYSFNNNDNVYANLDLLIKKLKNNKKTKFLNLSLLKEVKNLKIISFSYKKNKLLINSFRELYISFMNLLEKINIDKIYELAKQDFVFTLDINKKFYNSAQINNSNIIYDINLSANTIVNKMKKLISKFNLNEQDFILEIEIND</sequence>
<organism evidence="3 4">
    <name type="scientific">Mesomycoplasma lagogenitalium</name>
    <dbReference type="NCBI Taxonomy" id="171286"/>
    <lineage>
        <taxon>Bacteria</taxon>
        <taxon>Bacillati</taxon>
        <taxon>Mycoplasmatota</taxon>
        <taxon>Mycoplasmoidales</taxon>
        <taxon>Metamycoplasmataceae</taxon>
        <taxon>Mesomycoplasma</taxon>
    </lineage>
</organism>
<evidence type="ECO:0000259" key="2">
    <source>
        <dbReference type="Pfam" id="PF07510"/>
    </source>
</evidence>
<evidence type="ECO:0000259" key="1">
    <source>
        <dbReference type="Pfam" id="PF03235"/>
    </source>
</evidence>
<protein>
    <submittedName>
        <fullName evidence="3">DUF262 domain-containing protein</fullName>
    </submittedName>
</protein>
<dbReference type="Pfam" id="PF07510">
    <property type="entry name" value="GmrSD_C"/>
    <property type="match status" value="1"/>
</dbReference>
<proteinExistence type="predicted"/>
<dbReference type="InterPro" id="IPR011089">
    <property type="entry name" value="GmrSD_C"/>
</dbReference>
<feature type="domain" description="GmrSD restriction endonucleases N-terminal" evidence="1">
    <location>
        <begin position="18"/>
        <end position="236"/>
    </location>
</feature>
<dbReference type="InterPro" id="IPR004919">
    <property type="entry name" value="GmrSD_N"/>
</dbReference>
<evidence type="ECO:0000313" key="4">
    <source>
        <dbReference type="Proteomes" id="UP001179842"/>
    </source>
</evidence>
<accession>A0ABY8LUX5</accession>
<keyword evidence="4" id="KW-1185">Reference proteome</keyword>
<dbReference type="Pfam" id="PF03235">
    <property type="entry name" value="GmrSD_N"/>
    <property type="match status" value="1"/>
</dbReference>
<dbReference type="PANTHER" id="PTHR35149">
    <property type="entry name" value="SLL5132 PROTEIN"/>
    <property type="match status" value="1"/>
</dbReference>